<feature type="binding site" evidence="6">
    <location>
        <position position="173"/>
    </location>
    <ligand>
        <name>substrate</name>
    </ligand>
</feature>
<evidence type="ECO:0000256" key="5">
    <source>
        <dbReference type="PIRSR" id="PIRSR028973-1"/>
    </source>
</evidence>
<dbReference type="SUPFAM" id="SSF54197">
    <property type="entry name" value="HIT-like"/>
    <property type="match status" value="1"/>
</dbReference>
<evidence type="ECO:0008006" key="9">
    <source>
        <dbReference type="Google" id="ProtNLM"/>
    </source>
</evidence>
<evidence type="ECO:0000256" key="1">
    <source>
        <dbReference type="ARBA" id="ARBA00004496"/>
    </source>
</evidence>
<dbReference type="AlphaFoldDB" id="A0A9W8JIV0"/>
<organism evidence="7 8">
    <name type="scientific">Candolleomyces eurysporus</name>
    <dbReference type="NCBI Taxonomy" id="2828524"/>
    <lineage>
        <taxon>Eukaryota</taxon>
        <taxon>Fungi</taxon>
        <taxon>Dikarya</taxon>
        <taxon>Basidiomycota</taxon>
        <taxon>Agaricomycotina</taxon>
        <taxon>Agaricomycetes</taxon>
        <taxon>Agaricomycetidae</taxon>
        <taxon>Agaricales</taxon>
        <taxon>Agaricineae</taxon>
        <taxon>Psathyrellaceae</taxon>
        <taxon>Candolleomyces</taxon>
    </lineage>
</organism>
<feature type="non-terminal residue" evidence="7">
    <location>
        <position position="1"/>
    </location>
</feature>
<evidence type="ECO:0000313" key="7">
    <source>
        <dbReference type="EMBL" id="KAJ2934468.1"/>
    </source>
</evidence>
<evidence type="ECO:0000256" key="4">
    <source>
        <dbReference type="ARBA" id="ARBA00022553"/>
    </source>
</evidence>
<dbReference type="InterPro" id="IPR011145">
    <property type="entry name" value="Scavenger_mRNA_decap_enz_N"/>
</dbReference>
<dbReference type="Pfam" id="PF05652">
    <property type="entry name" value="DcpS"/>
    <property type="match status" value="1"/>
</dbReference>
<dbReference type="PROSITE" id="PS00892">
    <property type="entry name" value="HIT_1"/>
    <property type="match status" value="1"/>
</dbReference>
<dbReference type="InterPro" id="IPR036265">
    <property type="entry name" value="HIT-like_sf"/>
</dbReference>
<feature type="binding site" evidence="6">
    <location>
        <position position="145"/>
    </location>
    <ligand>
        <name>substrate</name>
    </ligand>
</feature>
<keyword evidence="8" id="KW-1185">Reference proteome</keyword>
<keyword evidence="4" id="KW-0597">Phosphoprotein</keyword>
<feature type="active site" description="Nucleophile" evidence="5">
    <location>
        <position position="243"/>
    </location>
</feature>
<dbReference type="Proteomes" id="UP001140091">
    <property type="component" value="Unassembled WGS sequence"/>
</dbReference>
<feature type="binding site" evidence="6">
    <location>
        <position position="155"/>
    </location>
    <ligand>
        <name>substrate</name>
    </ligand>
</feature>
<dbReference type="Gene3D" id="3.30.200.40">
    <property type="entry name" value="Scavenger mRNA decapping enzyme, N-terminal domain"/>
    <property type="match status" value="1"/>
</dbReference>
<evidence type="ECO:0000256" key="3">
    <source>
        <dbReference type="ARBA" id="ARBA00022490"/>
    </source>
</evidence>
<evidence type="ECO:0000256" key="2">
    <source>
        <dbReference type="ARBA" id="ARBA00010208"/>
    </source>
</evidence>
<name>A0A9W8JIV0_9AGAR</name>
<keyword evidence="3" id="KW-0963">Cytoplasm</keyword>
<dbReference type="GO" id="GO:0000290">
    <property type="term" value="P:deadenylation-dependent decapping of nuclear-transcribed mRNA"/>
    <property type="evidence" value="ECO:0007669"/>
    <property type="project" value="InterPro"/>
</dbReference>
<dbReference type="InterPro" id="IPR008594">
    <property type="entry name" value="DcpS/DCS2"/>
</dbReference>
<protein>
    <recommendedName>
        <fullName evidence="9">Scavenger mRNA decapping enzyme</fullName>
    </recommendedName>
</protein>
<proteinExistence type="inferred from homology"/>
<gene>
    <name evidence="7" type="ORF">H1R20_g2633</name>
</gene>
<dbReference type="EMBL" id="JANBPK010000717">
    <property type="protein sequence ID" value="KAJ2934468.1"/>
    <property type="molecule type" value="Genomic_DNA"/>
</dbReference>
<sequence>MSHSAAPKDLADLRRFRFERVLNEDPFTHSIALLGTLSKDQEVQAIIRLERTAWNASDAPRLFAEDGLIQKVQLEQGTDIYTWLFGWFGERREADVKINVVCPATETHIRKYTKQTYVMVRETPELYRDVVKPYIAAFPPSRTQWVENILQGTSEQSKLLYSDSDLLILPDMKWDLRTISSLYLLVLVQDRTIRSLRDLKKSHLPLLKSIHAQAEKVVSQKWGLGPGSLRMYVHYQPSYYHFHVHVVNANYEGGMLGMTVGQAHLLDDVISLLEIDSSEGDGVFQRMTLTYSLGSQSKLLENIQAHGGLPV</sequence>
<dbReference type="Gene3D" id="3.30.428.10">
    <property type="entry name" value="HIT-like"/>
    <property type="match status" value="1"/>
</dbReference>
<dbReference type="GO" id="GO:0016787">
    <property type="term" value="F:hydrolase activity"/>
    <property type="evidence" value="ECO:0007669"/>
    <property type="project" value="InterPro"/>
</dbReference>
<feature type="binding site" evidence="6">
    <location>
        <begin position="234"/>
        <end position="245"/>
    </location>
    <ligand>
        <name>substrate</name>
    </ligand>
</feature>
<feature type="binding site" evidence="6">
    <location>
        <position position="171"/>
    </location>
    <ligand>
        <name>substrate</name>
    </ligand>
</feature>
<dbReference type="PANTHER" id="PTHR12978">
    <property type="entry name" value="HISTIDINE TRIAD HIT PROTEIN MEMBER"/>
    <property type="match status" value="1"/>
</dbReference>
<dbReference type="InterPro" id="IPR019808">
    <property type="entry name" value="Histidine_triad_CS"/>
</dbReference>
<dbReference type="OrthoDB" id="10264956at2759"/>
<accession>A0A9W8JIV0</accession>
<dbReference type="Pfam" id="PF11969">
    <property type="entry name" value="DcpS_C"/>
    <property type="match status" value="1"/>
</dbReference>
<dbReference type="GO" id="GO:0000340">
    <property type="term" value="F:RNA 7-methylguanosine cap binding"/>
    <property type="evidence" value="ECO:0007669"/>
    <property type="project" value="TreeGrafter"/>
</dbReference>
<dbReference type="SUPFAM" id="SSF102860">
    <property type="entry name" value="mRNA decapping enzyme DcpS N-terminal domain"/>
    <property type="match status" value="1"/>
</dbReference>
<evidence type="ECO:0000256" key="6">
    <source>
        <dbReference type="PIRSR" id="PIRSR028973-2"/>
    </source>
</evidence>
<dbReference type="PANTHER" id="PTHR12978:SF0">
    <property type="entry name" value="M7GPPPX DIPHOSPHATASE"/>
    <property type="match status" value="1"/>
</dbReference>
<dbReference type="GO" id="GO:0005634">
    <property type="term" value="C:nucleus"/>
    <property type="evidence" value="ECO:0007669"/>
    <property type="project" value="TreeGrafter"/>
</dbReference>
<reference evidence="7" key="1">
    <citation type="submission" date="2022-06" db="EMBL/GenBank/DDBJ databases">
        <title>Genome Sequence of Candolleomyces eurysporus.</title>
        <authorList>
            <person name="Buettner E."/>
        </authorList>
    </citation>
    <scope>NUCLEOTIDE SEQUENCE</scope>
    <source>
        <strain evidence="7">VTCC 930004</strain>
    </source>
</reference>
<dbReference type="PIRSF" id="PIRSF028973">
    <property type="entry name" value="Scavenger_mRNA_decap_enz"/>
    <property type="match status" value="1"/>
</dbReference>
<comment type="similarity">
    <text evidence="2">Belongs to the HIT family.</text>
</comment>
<evidence type="ECO:0000313" key="8">
    <source>
        <dbReference type="Proteomes" id="UP001140091"/>
    </source>
</evidence>
<comment type="subcellular location">
    <subcellularLocation>
        <location evidence="1">Cytoplasm</location>
    </subcellularLocation>
</comment>
<dbReference type="GO" id="GO:0000932">
    <property type="term" value="C:P-body"/>
    <property type="evidence" value="ECO:0007669"/>
    <property type="project" value="TreeGrafter"/>
</dbReference>
<comment type="caution">
    <text evidence="7">The sequence shown here is derived from an EMBL/GenBank/DDBJ whole genome shotgun (WGS) entry which is preliminary data.</text>
</comment>